<comment type="similarity">
    <text evidence="2">Belongs to the VirD4/TraG family.</text>
</comment>
<keyword evidence="4" id="KW-0812">Transmembrane</keyword>
<evidence type="ECO:0000256" key="5">
    <source>
        <dbReference type="ARBA" id="ARBA00022989"/>
    </source>
</evidence>
<dbReference type="InterPro" id="IPR027417">
    <property type="entry name" value="P-loop_NTPase"/>
</dbReference>
<dbReference type="InterPro" id="IPR003688">
    <property type="entry name" value="TraG/VirD4"/>
</dbReference>
<evidence type="ECO:0000256" key="1">
    <source>
        <dbReference type="ARBA" id="ARBA00004651"/>
    </source>
</evidence>
<evidence type="ECO:0000256" key="7">
    <source>
        <dbReference type="SAM" id="MobiDB-lite"/>
    </source>
</evidence>
<keyword evidence="6" id="KW-0472">Membrane</keyword>
<sequence length="275" mass="30636">MHGAKPARLGGGGRTRHPGQPGYARDDLGAQERRQSHGLLVQGPRRRPAHLALGFHLAQHAHHHQTVFICVPEDKLAVYRPFLRVMMGCALAAAVRGKEFPKPKCKPLLLLDECPALGYLEALASGLGYLRAYARVLLIFQDLGQLKRIYGPHGARTFMAAAGCQVAFNVNDNETAHELAESIGKTTVLNTSRTVAQSGPMPWQARVQQGQSETSRYLVDPAEIRRLPPTRCIVLITGCLPILAWKVRHFRVWRWKRRWDAWRERGLGPALLTSS</sequence>
<dbReference type="GO" id="GO:0005886">
    <property type="term" value="C:plasma membrane"/>
    <property type="evidence" value="ECO:0007669"/>
    <property type="project" value="UniProtKB-SubCell"/>
</dbReference>
<evidence type="ECO:0000313" key="9">
    <source>
        <dbReference type="Proteomes" id="UP000254889"/>
    </source>
</evidence>
<dbReference type="SUPFAM" id="SSF52540">
    <property type="entry name" value="P-loop containing nucleoside triphosphate hydrolases"/>
    <property type="match status" value="1"/>
</dbReference>
<feature type="region of interest" description="Disordered" evidence="7">
    <location>
        <begin position="1"/>
        <end position="28"/>
    </location>
</feature>
<gene>
    <name evidence="8" type="ORF">DW352_02755</name>
</gene>
<dbReference type="PANTHER" id="PTHR37937:SF1">
    <property type="entry name" value="CONJUGATIVE TRANSFER: DNA TRANSPORT"/>
    <property type="match status" value="1"/>
</dbReference>
<keyword evidence="9" id="KW-1185">Reference proteome</keyword>
<accession>A0A345ZRI5</accession>
<evidence type="ECO:0000256" key="4">
    <source>
        <dbReference type="ARBA" id="ARBA00022692"/>
    </source>
</evidence>
<reference evidence="8 9" key="1">
    <citation type="submission" date="2018-07" db="EMBL/GenBank/DDBJ databases">
        <authorList>
            <person name="Quirk P.G."/>
            <person name="Krulwich T.A."/>
        </authorList>
    </citation>
    <scope>NUCLEOTIDE SEQUENCE [LARGE SCALE GENOMIC DNA]</scope>
    <source>
        <strain evidence="8 9">CC-BB4</strain>
    </source>
</reference>
<dbReference type="PANTHER" id="PTHR37937">
    <property type="entry name" value="CONJUGATIVE TRANSFER: DNA TRANSPORT"/>
    <property type="match status" value="1"/>
</dbReference>
<evidence type="ECO:0000313" key="8">
    <source>
        <dbReference type="EMBL" id="AXK79532.1"/>
    </source>
</evidence>
<evidence type="ECO:0000256" key="3">
    <source>
        <dbReference type="ARBA" id="ARBA00022475"/>
    </source>
</evidence>
<proteinExistence type="inferred from homology"/>
<dbReference type="AlphaFoldDB" id="A0A345ZRI5"/>
<comment type="subcellular location">
    <subcellularLocation>
        <location evidence="1">Cell membrane</location>
        <topology evidence="1">Multi-pass membrane protein</topology>
    </subcellularLocation>
</comment>
<evidence type="ECO:0000256" key="2">
    <source>
        <dbReference type="ARBA" id="ARBA00008806"/>
    </source>
</evidence>
<keyword evidence="3" id="KW-1003">Cell membrane</keyword>
<dbReference type="EMBL" id="CP031417">
    <property type="protein sequence ID" value="AXK79532.1"/>
    <property type="molecule type" value="Genomic_DNA"/>
</dbReference>
<organism evidence="8 9">
    <name type="scientific">Pseudolabrys taiwanensis</name>
    <dbReference type="NCBI Taxonomy" id="331696"/>
    <lineage>
        <taxon>Bacteria</taxon>
        <taxon>Pseudomonadati</taxon>
        <taxon>Pseudomonadota</taxon>
        <taxon>Alphaproteobacteria</taxon>
        <taxon>Hyphomicrobiales</taxon>
        <taxon>Xanthobacteraceae</taxon>
        <taxon>Pseudolabrys</taxon>
    </lineage>
</organism>
<dbReference type="KEGG" id="ptaw:DW352_02755"/>
<dbReference type="CDD" id="cd01127">
    <property type="entry name" value="TrwB_TraG_TraD_VirD4"/>
    <property type="match status" value="1"/>
</dbReference>
<keyword evidence="5" id="KW-1133">Transmembrane helix</keyword>
<dbReference type="InterPro" id="IPR051539">
    <property type="entry name" value="T4SS-coupling_protein"/>
</dbReference>
<dbReference type="Proteomes" id="UP000254889">
    <property type="component" value="Chromosome"/>
</dbReference>
<protein>
    <submittedName>
        <fullName evidence="8">Type IV secretory system conjugative DNA transfer family protein</fullName>
    </submittedName>
</protein>
<name>A0A345ZRI5_9HYPH</name>
<dbReference type="OrthoDB" id="9759295at2"/>
<dbReference type="Gene3D" id="3.40.50.300">
    <property type="entry name" value="P-loop containing nucleotide triphosphate hydrolases"/>
    <property type="match status" value="1"/>
</dbReference>
<evidence type="ECO:0000256" key="6">
    <source>
        <dbReference type="ARBA" id="ARBA00023136"/>
    </source>
</evidence>
<dbReference type="Pfam" id="PF02534">
    <property type="entry name" value="T4SS-DNA_transf"/>
    <property type="match status" value="1"/>
</dbReference>